<dbReference type="PANTHER" id="PTHR30294:SF29">
    <property type="entry name" value="MULTIDRUG ABC TRANSPORTER PERMEASE YBHS-RELATED"/>
    <property type="match status" value="1"/>
</dbReference>
<dbReference type="PROSITE" id="PS51012">
    <property type="entry name" value="ABC_TM2"/>
    <property type="match status" value="1"/>
</dbReference>
<sequence length="378" mass="42012">MNFQRFKAIVKKEIIQLKRDKASFGIAIMMPIIMTFLFGYAVNTQLEDISMTVLDQSNSIESRELVQSFQNTGYFKVVSHDKSMEEVRKKMDKGTVHAAILIPPDFSNKLQDKEDINVELLVDGSDPTTARTAFSSGVISGQQYGVKKLQELGAKTNLKVQSNKVNVNTKVLYNPNLRNQNFTIPGLIGLIMQNITILLTAFALVRERERGTIEQLTVSPLKAGEIILGKLVPYIFIGYLDFLFSLVLGIKWFNVPINGSIPLLLILGFAFVICALAIGILISTISKTQLQAMQLTILVLLPSILLSGFVFPREAMPKVIQIIGSVLPLTYFLNILRGIITKGVGAYYLVGDIFAMCLLAVILLTLSIVRFWAKPYNS</sequence>
<feature type="transmembrane region" description="Helical" evidence="8">
    <location>
        <begin position="259"/>
        <end position="283"/>
    </location>
</feature>
<reference evidence="9 10" key="1">
    <citation type="submission" date="2022-04" db="EMBL/GenBank/DDBJ databases">
        <title>Genome sequence of C. roseum typestrain.</title>
        <authorList>
            <person name="Poehlein A."/>
            <person name="Schoch T."/>
            <person name="Duerre P."/>
            <person name="Daniel R."/>
        </authorList>
    </citation>
    <scope>NUCLEOTIDE SEQUENCE [LARGE SCALE GENOMIC DNA]</scope>
    <source>
        <strain evidence="9 10">DSM 7320</strain>
    </source>
</reference>
<evidence type="ECO:0000256" key="8">
    <source>
        <dbReference type="RuleBase" id="RU361157"/>
    </source>
</evidence>
<comment type="subcellular location">
    <subcellularLocation>
        <location evidence="1 8">Cell membrane</location>
        <topology evidence="1 8">Multi-pass membrane protein</topology>
    </subcellularLocation>
</comment>
<proteinExistence type="inferred from homology"/>
<evidence type="ECO:0000256" key="3">
    <source>
        <dbReference type="ARBA" id="ARBA00022448"/>
    </source>
</evidence>
<dbReference type="KEGG" id="crw:CROST_041670"/>
<dbReference type="InterPro" id="IPR000412">
    <property type="entry name" value="ABC_2_transport"/>
</dbReference>
<dbReference type="Gene3D" id="3.40.1710.10">
    <property type="entry name" value="abc type-2 transporter like domain"/>
    <property type="match status" value="1"/>
</dbReference>
<dbReference type="InterPro" id="IPR047817">
    <property type="entry name" value="ABC2_TM_bact-type"/>
</dbReference>
<feature type="transmembrane region" description="Helical" evidence="8">
    <location>
        <begin position="182"/>
        <end position="205"/>
    </location>
</feature>
<dbReference type="Proteomes" id="UP000190951">
    <property type="component" value="Chromosome"/>
</dbReference>
<keyword evidence="3 8" id="KW-0813">Transport</keyword>
<evidence type="ECO:0000313" key="9">
    <source>
        <dbReference type="EMBL" id="URZ13401.1"/>
    </source>
</evidence>
<keyword evidence="4 8" id="KW-1003">Cell membrane</keyword>
<feature type="transmembrane region" description="Helical" evidence="8">
    <location>
        <begin position="231"/>
        <end position="253"/>
    </location>
</feature>
<feature type="transmembrane region" description="Helical" evidence="8">
    <location>
        <begin position="21"/>
        <end position="42"/>
    </location>
</feature>
<evidence type="ECO:0000256" key="5">
    <source>
        <dbReference type="ARBA" id="ARBA00022692"/>
    </source>
</evidence>
<evidence type="ECO:0000256" key="7">
    <source>
        <dbReference type="ARBA" id="ARBA00023136"/>
    </source>
</evidence>
<dbReference type="EMBL" id="CP096983">
    <property type="protein sequence ID" value="URZ13401.1"/>
    <property type="molecule type" value="Genomic_DNA"/>
</dbReference>
<organism evidence="9 10">
    <name type="scientific">Clostridium felsineum</name>
    <dbReference type="NCBI Taxonomy" id="36839"/>
    <lineage>
        <taxon>Bacteria</taxon>
        <taxon>Bacillati</taxon>
        <taxon>Bacillota</taxon>
        <taxon>Clostridia</taxon>
        <taxon>Eubacteriales</taxon>
        <taxon>Clostridiaceae</taxon>
        <taxon>Clostridium</taxon>
    </lineage>
</organism>
<accession>A0A1S8LQ16</accession>
<dbReference type="GO" id="GO:0140359">
    <property type="term" value="F:ABC-type transporter activity"/>
    <property type="evidence" value="ECO:0007669"/>
    <property type="project" value="InterPro"/>
</dbReference>
<dbReference type="InterPro" id="IPR051449">
    <property type="entry name" value="ABC-2_transporter_component"/>
</dbReference>
<feature type="transmembrane region" description="Helical" evidence="8">
    <location>
        <begin position="295"/>
        <end position="313"/>
    </location>
</feature>
<dbReference type="GO" id="GO:0043190">
    <property type="term" value="C:ATP-binding cassette (ABC) transporter complex"/>
    <property type="evidence" value="ECO:0007669"/>
    <property type="project" value="InterPro"/>
</dbReference>
<evidence type="ECO:0000256" key="4">
    <source>
        <dbReference type="ARBA" id="ARBA00022475"/>
    </source>
</evidence>
<evidence type="ECO:0000256" key="2">
    <source>
        <dbReference type="ARBA" id="ARBA00007783"/>
    </source>
</evidence>
<dbReference type="STRING" id="84029.CROST_30290"/>
<keyword evidence="6 8" id="KW-1133">Transmembrane helix</keyword>
<feature type="transmembrane region" description="Helical" evidence="8">
    <location>
        <begin position="319"/>
        <end position="336"/>
    </location>
</feature>
<dbReference type="PRINTS" id="PR00164">
    <property type="entry name" value="ABC2TRNSPORT"/>
</dbReference>
<evidence type="ECO:0000313" key="10">
    <source>
        <dbReference type="Proteomes" id="UP000190951"/>
    </source>
</evidence>
<keyword evidence="7 8" id="KW-0472">Membrane</keyword>
<gene>
    <name evidence="9" type="primary">ybhS</name>
    <name evidence="9" type="ORF">CROST_041670</name>
</gene>
<dbReference type="AlphaFoldDB" id="A0A1S8LQ16"/>
<keyword evidence="5 8" id="KW-0812">Transmembrane</keyword>
<dbReference type="Pfam" id="PF12698">
    <property type="entry name" value="ABC2_membrane_3"/>
    <property type="match status" value="1"/>
</dbReference>
<evidence type="ECO:0000256" key="6">
    <source>
        <dbReference type="ARBA" id="ARBA00022989"/>
    </source>
</evidence>
<keyword evidence="10" id="KW-1185">Reference proteome</keyword>
<dbReference type="RefSeq" id="WP_077835784.1">
    <property type="nucleotide sequence ID" value="NZ_CP096983.1"/>
</dbReference>
<protein>
    <recommendedName>
        <fullName evidence="8">Transport permease protein</fullName>
    </recommendedName>
</protein>
<dbReference type="PANTHER" id="PTHR30294">
    <property type="entry name" value="MEMBRANE COMPONENT OF ABC TRANSPORTER YHHJ-RELATED"/>
    <property type="match status" value="1"/>
</dbReference>
<dbReference type="InterPro" id="IPR013525">
    <property type="entry name" value="ABC2_TM"/>
</dbReference>
<feature type="transmembrane region" description="Helical" evidence="8">
    <location>
        <begin position="348"/>
        <end position="373"/>
    </location>
</feature>
<comment type="similarity">
    <text evidence="2 8">Belongs to the ABC-2 integral membrane protein family.</text>
</comment>
<name>A0A1S8LQ16_9CLOT</name>
<evidence type="ECO:0000256" key="1">
    <source>
        <dbReference type="ARBA" id="ARBA00004651"/>
    </source>
</evidence>